<evidence type="ECO:0000313" key="2">
    <source>
        <dbReference type="Proteomes" id="UP001501727"/>
    </source>
</evidence>
<dbReference type="RefSeq" id="WP_344758884.1">
    <property type="nucleotide sequence ID" value="NZ_BAAAZU010000004.1"/>
</dbReference>
<organism evidence="1 2">
    <name type="scientific">Luteimonas lutimaris</name>
    <dbReference type="NCBI Taxonomy" id="698645"/>
    <lineage>
        <taxon>Bacteria</taxon>
        <taxon>Pseudomonadati</taxon>
        <taxon>Pseudomonadota</taxon>
        <taxon>Gammaproteobacteria</taxon>
        <taxon>Lysobacterales</taxon>
        <taxon>Lysobacteraceae</taxon>
        <taxon>Luteimonas</taxon>
    </lineage>
</organism>
<evidence type="ECO:0008006" key="3">
    <source>
        <dbReference type="Google" id="ProtNLM"/>
    </source>
</evidence>
<keyword evidence="2" id="KW-1185">Reference proteome</keyword>
<gene>
    <name evidence="1" type="ORF">GCM10022229_10260</name>
</gene>
<proteinExistence type="predicted"/>
<accession>A0ABP7MA14</accession>
<dbReference type="EMBL" id="BAAAZU010000004">
    <property type="protein sequence ID" value="GAA3918608.1"/>
    <property type="molecule type" value="Genomic_DNA"/>
</dbReference>
<dbReference type="Proteomes" id="UP001501727">
    <property type="component" value="Unassembled WGS sequence"/>
</dbReference>
<name>A0ABP7MA14_9GAMM</name>
<sequence length="81" mass="8619">MARSVLTVEPAPRGWIVRQGGRALEILPTKLEAIGVASRMAEDLHRTHGDATGVAVRIAGGDSVLIARHGWSGQKSRVAPR</sequence>
<evidence type="ECO:0000313" key="1">
    <source>
        <dbReference type="EMBL" id="GAA3918608.1"/>
    </source>
</evidence>
<comment type="caution">
    <text evidence="1">The sequence shown here is derived from an EMBL/GenBank/DDBJ whole genome shotgun (WGS) entry which is preliminary data.</text>
</comment>
<protein>
    <recommendedName>
        <fullName evidence="3">DUF2188 domain-containing protein</fullName>
    </recommendedName>
</protein>
<reference evidence="2" key="1">
    <citation type="journal article" date="2019" name="Int. J. Syst. Evol. Microbiol.">
        <title>The Global Catalogue of Microorganisms (GCM) 10K type strain sequencing project: providing services to taxonomists for standard genome sequencing and annotation.</title>
        <authorList>
            <consortium name="The Broad Institute Genomics Platform"/>
            <consortium name="The Broad Institute Genome Sequencing Center for Infectious Disease"/>
            <person name="Wu L."/>
            <person name="Ma J."/>
        </authorList>
    </citation>
    <scope>NUCLEOTIDE SEQUENCE [LARGE SCALE GENOMIC DNA]</scope>
    <source>
        <strain evidence="2">JCM 16916</strain>
    </source>
</reference>